<dbReference type="Gene3D" id="1.25.10.10">
    <property type="entry name" value="Leucine-rich Repeat Variant"/>
    <property type="match status" value="1"/>
</dbReference>
<dbReference type="GO" id="GO:0031267">
    <property type="term" value="F:small GTPase binding"/>
    <property type="evidence" value="ECO:0007669"/>
    <property type="project" value="InterPro"/>
</dbReference>
<comment type="subcellular location">
    <subcellularLocation>
        <location evidence="1 9">Cytoplasm</location>
    </subcellularLocation>
    <subcellularLocation>
        <location evidence="9">Nucleus</location>
    </subcellularLocation>
    <text evidence="9">Shuttles between the nucleus and the cytoplasm.</text>
</comment>
<feature type="domain" description="Exportin-T C-terminal" evidence="11">
    <location>
        <begin position="374"/>
        <end position="1068"/>
    </location>
</feature>
<dbReference type="GO" id="GO:0071528">
    <property type="term" value="P:tRNA re-export from nucleus"/>
    <property type="evidence" value="ECO:0007669"/>
    <property type="project" value="UniProtKB-UniRule"/>
</dbReference>
<organism evidence="12 13">
    <name type="scientific">Neolentinus lepideus HHB14362 ss-1</name>
    <dbReference type="NCBI Taxonomy" id="1314782"/>
    <lineage>
        <taxon>Eukaryota</taxon>
        <taxon>Fungi</taxon>
        <taxon>Dikarya</taxon>
        <taxon>Basidiomycota</taxon>
        <taxon>Agaricomycotina</taxon>
        <taxon>Agaricomycetes</taxon>
        <taxon>Gloeophyllales</taxon>
        <taxon>Gloeophyllaceae</taxon>
        <taxon>Neolentinus</taxon>
    </lineage>
</organism>
<evidence type="ECO:0000256" key="2">
    <source>
        <dbReference type="ARBA" id="ARBA00009466"/>
    </source>
</evidence>
<dbReference type="STRING" id="1314782.A0A165MZH9"/>
<dbReference type="PANTHER" id="PTHR15952:SF11">
    <property type="entry name" value="EXPORTIN-T"/>
    <property type="match status" value="1"/>
</dbReference>
<keyword evidence="7 9" id="KW-0694">RNA-binding</keyword>
<keyword evidence="13" id="KW-1185">Reference proteome</keyword>
<dbReference type="EMBL" id="KV425654">
    <property type="protein sequence ID" value="KZT18980.1"/>
    <property type="molecule type" value="Genomic_DNA"/>
</dbReference>
<evidence type="ECO:0000256" key="1">
    <source>
        <dbReference type="ARBA" id="ARBA00004496"/>
    </source>
</evidence>
<proteinExistence type="inferred from homology"/>
<feature type="domain" description="Exportin-1/Importin-beta-like" evidence="10">
    <location>
        <begin position="113"/>
        <end position="294"/>
    </location>
</feature>
<reference evidence="12 13" key="1">
    <citation type="journal article" date="2016" name="Mol. Biol. Evol.">
        <title>Comparative Genomics of Early-Diverging Mushroom-Forming Fungi Provides Insights into the Origins of Lignocellulose Decay Capabilities.</title>
        <authorList>
            <person name="Nagy L.G."/>
            <person name="Riley R."/>
            <person name="Tritt A."/>
            <person name="Adam C."/>
            <person name="Daum C."/>
            <person name="Floudas D."/>
            <person name="Sun H."/>
            <person name="Yadav J.S."/>
            <person name="Pangilinan J."/>
            <person name="Larsson K.H."/>
            <person name="Matsuura K."/>
            <person name="Barry K."/>
            <person name="Labutti K."/>
            <person name="Kuo R."/>
            <person name="Ohm R.A."/>
            <person name="Bhattacharya S.S."/>
            <person name="Shirouzu T."/>
            <person name="Yoshinaga Y."/>
            <person name="Martin F.M."/>
            <person name="Grigoriev I.V."/>
            <person name="Hibbett D.S."/>
        </authorList>
    </citation>
    <scope>NUCLEOTIDE SEQUENCE [LARGE SCALE GENOMIC DNA]</scope>
    <source>
        <strain evidence="12 13">HHB14362 ss-1</strain>
    </source>
</reference>
<name>A0A165MZH9_9AGAM</name>
<dbReference type="GO" id="GO:0000049">
    <property type="term" value="F:tRNA binding"/>
    <property type="evidence" value="ECO:0007669"/>
    <property type="project" value="UniProtKB-UniRule"/>
</dbReference>
<dbReference type="InParanoid" id="A0A165MZH9"/>
<dbReference type="Pfam" id="PF19282">
    <property type="entry name" value="Exportin-T"/>
    <property type="match status" value="1"/>
</dbReference>
<sequence length="1074" mass="120558">MDQELNQVVQAILIASDPSQGSLHQQALEYLSNIQQNVAGSWRLALALFVDTNPDGARKHPPQARFFGLQVLDSFLDNRYEPLDEESFTTLQQALVGYIQSEYVYGQAESSAPFMRNKFSHTMTLFFLCTYVEQWLSFFTDLFTLIQLSESSSQSSFNPHVSLLFFHIVLEISGEVADVIIKSARHWTAARQTRDGRVRDAVRERDAARINEAVLTIVANSADRMSQLRKGELSVPTPEKELSTAEEVVDWGIRTFASYVGWIDINLTVTPTTIPLLFSLLSDPALPIRLATCAALTRILAKGLKEPSDKLQLIKVLSLGEVLDALENRTRSEQKARGEDTDEGEESYREALGKLLNVLGLELMKLIDDCQLEEIRSEASRMLDQCLPVMLRFMSDDYDDTSSTIFPMLSTILGSYKKAKKVSSDPIEESKRSFLTSLLGIILQKFKWDEEADPDDMDEDDKAAFDTLRKDLRTFLDAVLVIDQELVTDAVRTLSLNTLTAFRNGAPVKWVDAELAVYLIYIYGEINKTGGKGRAAFCQAPQIPRGEDRRKFDYSEYPLTSHGEMLYTMSHSGISAYPNRAVAMQFFETAARYGDFFKVRKDCVLPVLEAMVDTRGLHNPHSSVRSRVFYLFHRFVKEDKHEISSEVALKLINSIRDLLHIQIELPQLEDETQDMLTEAVNTPGIFDSQLYLFETSGTLVSLISKAPEQQAALLLSVVKPLLDQLATSLQAVKGPQDYVPILEIHHIVMALGNIAKGFPDHPSEIPADYSPPPLDVFREVAQAILTSLNAMNVFKVVRDATRFAFARIIATTGPNVTSFIPPLMTNLLAHFELAELVDFMNFIGLLVHKLQHEIFDVLDQLIGPLSDRIMEALLQPVTGTDDQVAQTDTKRAYLNLLNTIISSTVHGVFISKRNEGRFENLLENMERLATDVSDPSSEKAAFTFLGRCVDVWGKQPVQVNGNGSGIAENQSLPGIERFVYERLVPSAFKVLALPNLNIKDGQMLMVLHEIANFLQTVCKTRGQEAYDFFTAVFLPAQGWPQETTVDFATKLRDFDGKNFRRYFVDLVRASRAGS</sequence>
<dbReference type="GO" id="GO:0005737">
    <property type="term" value="C:cytoplasm"/>
    <property type="evidence" value="ECO:0007669"/>
    <property type="project" value="UniProtKB-SubCell"/>
</dbReference>
<protein>
    <recommendedName>
        <fullName evidence="3 9">Exportin-T</fullName>
    </recommendedName>
    <alternativeName>
        <fullName evidence="9">Exportin(tRNA)</fullName>
    </alternativeName>
    <alternativeName>
        <fullName evidence="9">tRNA exportin</fullName>
    </alternativeName>
</protein>
<evidence type="ECO:0000256" key="4">
    <source>
        <dbReference type="ARBA" id="ARBA00022448"/>
    </source>
</evidence>
<keyword evidence="8 9" id="KW-0539">Nucleus</keyword>
<gene>
    <name evidence="12" type="ORF">NEOLEDRAFT_1183791</name>
</gene>
<dbReference type="GO" id="GO:0016363">
    <property type="term" value="C:nuclear matrix"/>
    <property type="evidence" value="ECO:0007669"/>
    <property type="project" value="TreeGrafter"/>
</dbReference>
<dbReference type="InterPro" id="IPR045546">
    <property type="entry name" value="Exportin-T_C"/>
</dbReference>
<dbReference type="InterPro" id="IPR016024">
    <property type="entry name" value="ARM-type_fold"/>
</dbReference>
<keyword evidence="5 9" id="KW-0963">Cytoplasm</keyword>
<evidence type="ECO:0000256" key="9">
    <source>
        <dbReference type="RuleBase" id="RU366037"/>
    </source>
</evidence>
<accession>A0A165MZH9</accession>
<evidence type="ECO:0000256" key="8">
    <source>
        <dbReference type="ARBA" id="ARBA00023242"/>
    </source>
</evidence>
<evidence type="ECO:0000256" key="6">
    <source>
        <dbReference type="ARBA" id="ARBA00022555"/>
    </source>
</evidence>
<comment type="function">
    <text evidence="9">tRNA nucleus export receptor which facilitates tRNA translocation across the nuclear pore complex.</text>
</comment>
<evidence type="ECO:0000256" key="7">
    <source>
        <dbReference type="ARBA" id="ARBA00022884"/>
    </source>
</evidence>
<evidence type="ECO:0000259" key="10">
    <source>
        <dbReference type="Pfam" id="PF08389"/>
    </source>
</evidence>
<dbReference type="OrthoDB" id="26399at2759"/>
<evidence type="ECO:0000313" key="13">
    <source>
        <dbReference type="Proteomes" id="UP000076761"/>
    </source>
</evidence>
<evidence type="ECO:0000256" key="5">
    <source>
        <dbReference type="ARBA" id="ARBA00022490"/>
    </source>
</evidence>
<keyword evidence="4 9" id="KW-0813">Transport</keyword>
<dbReference type="InterPro" id="IPR040017">
    <property type="entry name" value="XPOT"/>
</dbReference>
<comment type="similarity">
    <text evidence="2 9">Belongs to the exportin family.</text>
</comment>
<keyword evidence="6 9" id="KW-0820">tRNA-binding</keyword>
<dbReference type="InterPro" id="IPR013598">
    <property type="entry name" value="Exportin-1/Importin-b-like"/>
</dbReference>
<dbReference type="SUPFAM" id="SSF48371">
    <property type="entry name" value="ARM repeat"/>
    <property type="match status" value="1"/>
</dbReference>
<dbReference type="InterPro" id="IPR011989">
    <property type="entry name" value="ARM-like"/>
</dbReference>
<evidence type="ECO:0000256" key="3">
    <source>
        <dbReference type="ARBA" id="ARBA00018928"/>
    </source>
</evidence>
<dbReference type="Pfam" id="PF08389">
    <property type="entry name" value="Xpo1"/>
    <property type="match status" value="1"/>
</dbReference>
<dbReference type="Proteomes" id="UP000076761">
    <property type="component" value="Unassembled WGS sequence"/>
</dbReference>
<dbReference type="PANTHER" id="PTHR15952">
    <property type="entry name" value="EXPORTIN-T/LOS1"/>
    <property type="match status" value="1"/>
</dbReference>
<evidence type="ECO:0000313" key="12">
    <source>
        <dbReference type="EMBL" id="KZT18980.1"/>
    </source>
</evidence>
<evidence type="ECO:0000259" key="11">
    <source>
        <dbReference type="Pfam" id="PF19282"/>
    </source>
</evidence>
<dbReference type="FunCoup" id="A0A165MZH9">
    <property type="interactions" value="753"/>
</dbReference>
<dbReference type="GO" id="GO:0005643">
    <property type="term" value="C:nuclear pore"/>
    <property type="evidence" value="ECO:0007669"/>
    <property type="project" value="TreeGrafter"/>
</dbReference>
<dbReference type="AlphaFoldDB" id="A0A165MZH9"/>